<organism evidence="11 12">
    <name type="scientific">Manihot esculenta</name>
    <name type="common">Cassava</name>
    <name type="synonym">Jatropha manihot</name>
    <dbReference type="NCBI Taxonomy" id="3983"/>
    <lineage>
        <taxon>Eukaryota</taxon>
        <taxon>Viridiplantae</taxon>
        <taxon>Streptophyta</taxon>
        <taxon>Embryophyta</taxon>
        <taxon>Tracheophyta</taxon>
        <taxon>Spermatophyta</taxon>
        <taxon>Magnoliopsida</taxon>
        <taxon>eudicotyledons</taxon>
        <taxon>Gunneridae</taxon>
        <taxon>Pentapetalae</taxon>
        <taxon>rosids</taxon>
        <taxon>fabids</taxon>
        <taxon>Malpighiales</taxon>
        <taxon>Euphorbiaceae</taxon>
        <taxon>Crotonoideae</taxon>
        <taxon>Manihoteae</taxon>
        <taxon>Manihot</taxon>
    </lineage>
</organism>
<evidence type="ECO:0000256" key="2">
    <source>
        <dbReference type="ARBA" id="ARBA00003861"/>
    </source>
</evidence>
<dbReference type="FunFam" id="1.25.10.10:FF:000578">
    <property type="entry name" value="RING-type E3 ubiquitin transferase"/>
    <property type="match status" value="1"/>
</dbReference>
<evidence type="ECO:0000256" key="9">
    <source>
        <dbReference type="SAM" id="MobiDB-lite"/>
    </source>
</evidence>
<dbReference type="GO" id="GO:0005737">
    <property type="term" value="C:cytoplasm"/>
    <property type="evidence" value="ECO:0000318"/>
    <property type="project" value="GO_Central"/>
</dbReference>
<dbReference type="UniPathway" id="UPA00143"/>
<keyword evidence="5" id="KW-0808">Transferase</keyword>
<dbReference type="InterPro" id="IPR000225">
    <property type="entry name" value="Armadillo"/>
</dbReference>
<dbReference type="OMA" id="MEVEATM"/>
<gene>
    <name evidence="11" type="ORF">MANES_06G100900v8</name>
</gene>
<proteinExistence type="predicted"/>
<dbReference type="GO" id="GO:0016567">
    <property type="term" value="P:protein ubiquitination"/>
    <property type="evidence" value="ECO:0007669"/>
    <property type="project" value="UniProtKB-UniPathway"/>
</dbReference>
<evidence type="ECO:0000256" key="1">
    <source>
        <dbReference type="ARBA" id="ARBA00000900"/>
    </source>
</evidence>
<dbReference type="PROSITE" id="PS51698">
    <property type="entry name" value="U_BOX"/>
    <property type="match status" value="1"/>
</dbReference>
<feature type="region of interest" description="Disordered" evidence="9">
    <location>
        <begin position="16"/>
        <end position="36"/>
    </location>
</feature>
<evidence type="ECO:0000256" key="4">
    <source>
        <dbReference type="ARBA" id="ARBA00012483"/>
    </source>
</evidence>
<dbReference type="STRING" id="3983.A0A2C9VPH6"/>
<evidence type="ECO:0000256" key="6">
    <source>
        <dbReference type="ARBA" id="ARBA00022737"/>
    </source>
</evidence>
<dbReference type="EC" id="2.3.2.27" evidence="4"/>
<sequence>MGGNGKHRWKISFYRRSSSGSNSNSNSKHKPAHPPKEFLCPISGSLMSDPVVVSSGQTFERVSVQVCRDLGFAPPLDDESIPDFTAVIPNLAIKSTILSWCDSSGSERPSPPDYSSVEKAVRTKMEESRTLNPEIRVSEKELLKAVLENPPVLFTHAATEMTPRPNHFYSSSSEESVIVNNAIASPFTPLPLATRPACYTSSSSSSSEITEAETLTLMQNSNSAYSSSNSSLPEEEGIVAKLKSPEVHEQEEAVISLRKLTRAREEMRISLSTPRLLTALRSSIASRYCVVQTNAMASLVNLSLEKANKVKIVRSGFVPLLIDVLKAGSSEPQEHAAGALFSLALEDENKMAIGVLGALQPLMHALRSESERTRHDSALALYHLSLIQSNRVKLVKLGAVPTLLSMVKTGDLASRLLLILCNLAACNEGRSTMLDENAVAILVGMLREGGDKLDSEATRENCVAALYALSHGSMRFKGLAKEARSVEVLREVEEKGSDRAREKAKKILQMMRGRDEDEEETDWEGVLESGGLSRSRYRVGGGARNGNCPNSTNF</sequence>
<dbReference type="Gene3D" id="3.30.40.10">
    <property type="entry name" value="Zinc/RING finger domain, C3HC4 (zinc finger)"/>
    <property type="match status" value="1"/>
</dbReference>
<dbReference type="GO" id="GO:0005634">
    <property type="term" value="C:nucleus"/>
    <property type="evidence" value="ECO:0000318"/>
    <property type="project" value="GO_Central"/>
</dbReference>
<dbReference type="Gene3D" id="1.25.10.10">
    <property type="entry name" value="Leucine-rich Repeat Variant"/>
    <property type="match status" value="1"/>
</dbReference>
<name>A0A2C9VPH6_MANES</name>
<evidence type="ECO:0000313" key="11">
    <source>
        <dbReference type="EMBL" id="OAY47721.1"/>
    </source>
</evidence>
<dbReference type="EMBL" id="CM004392">
    <property type="protein sequence ID" value="OAY47721.1"/>
    <property type="molecule type" value="Genomic_DNA"/>
</dbReference>
<evidence type="ECO:0000256" key="3">
    <source>
        <dbReference type="ARBA" id="ARBA00004906"/>
    </source>
</evidence>
<dbReference type="InterPro" id="IPR011989">
    <property type="entry name" value="ARM-like"/>
</dbReference>
<dbReference type="SUPFAM" id="SSF57850">
    <property type="entry name" value="RING/U-box"/>
    <property type="match status" value="1"/>
</dbReference>
<dbReference type="SUPFAM" id="SSF48371">
    <property type="entry name" value="ARM repeat"/>
    <property type="match status" value="1"/>
</dbReference>
<accession>A0A2C9VPH6</accession>
<comment type="caution">
    <text evidence="11">The sequence shown here is derived from an EMBL/GenBank/DDBJ whole genome shotgun (WGS) entry which is preliminary data.</text>
</comment>
<dbReference type="InterPro" id="IPR016024">
    <property type="entry name" value="ARM-type_fold"/>
</dbReference>
<dbReference type="PANTHER" id="PTHR23315">
    <property type="entry name" value="U BOX DOMAIN-CONTAINING"/>
    <property type="match status" value="1"/>
</dbReference>
<comment type="pathway">
    <text evidence="3">Protein modification; protein ubiquitination.</text>
</comment>
<dbReference type="PANTHER" id="PTHR23315:SF276">
    <property type="entry name" value="U-BOX DOMAIN-CONTAINING PROTEIN 38"/>
    <property type="match status" value="1"/>
</dbReference>
<feature type="domain" description="U-box" evidence="10">
    <location>
        <begin position="33"/>
        <end position="107"/>
    </location>
</feature>
<evidence type="ECO:0000256" key="5">
    <source>
        <dbReference type="ARBA" id="ARBA00022679"/>
    </source>
</evidence>
<comment type="catalytic activity">
    <reaction evidence="1">
        <text>S-ubiquitinyl-[E2 ubiquitin-conjugating enzyme]-L-cysteine + [acceptor protein]-L-lysine = [E2 ubiquitin-conjugating enzyme]-L-cysteine + N(6)-ubiquitinyl-[acceptor protein]-L-lysine.</text>
        <dbReference type="EC" id="2.3.2.27"/>
    </reaction>
</comment>
<protein>
    <recommendedName>
        <fullName evidence="4">RING-type E3 ubiquitin transferase</fullName>
        <ecNumber evidence="4">2.3.2.27</ecNumber>
    </recommendedName>
</protein>
<dbReference type="InterPro" id="IPR013083">
    <property type="entry name" value="Znf_RING/FYVE/PHD"/>
</dbReference>
<keyword evidence="12" id="KW-1185">Reference proteome</keyword>
<dbReference type="PROSITE" id="PS50176">
    <property type="entry name" value="ARM_REPEAT"/>
    <property type="match status" value="1"/>
</dbReference>
<feature type="compositionally biased region" description="Low complexity" evidence="9">
    <location>
        <begin position="17"/>
        <end position="26"/>
    </location>
</feature>
<dbReference type="Pfam" id="PF04564">
    <property type="entry name" value="U-box"/>
    <property type="match status" value="1"/>
</dbReference>
<dbReference type="Pfam" id="PF00514">
    <property type="entry name" value="Arm"/>
    <property type="match status" value="1"/>
</dbReference>
<comment type="function">
    <text evidence="2">Functions as an E3 ubiquitin ligase.</text>
</comment>
<dbReference type="Proteomes" id="UP000091857">
    <property type="component" value="Chromosome 6"/>
</dbReference>
<dbReference type="InterPro" id="IPR003613">
    <property type="entry name" value="Ubox_domain"/>
</dbReference>
<reference evidence="12" key="1">
    <citation type="journal article" date="2016" name="Nat. Biotechnol.">
        <title>Sequencing wild and cultivated cassava and related species reveals extensive interspecific hybridization and genetic diversity.</title>
        <authorList>
            <person name="Bredeson J.V."/>
            <person name="Lyons J.B."/>
            <person name="Prochnik S.E."/>
            <person name="Wu G.A."/>
            <person name="Ha C.M."/>
            <person name="Edsinger-Gonzales E."/>
            <person name="Grimwood J."/>
            <person name="Schmutz J."/>
            <person name="Rabbi I.Y."/>
            <person name="Egesi C."/>
            <person name="Nauluvula P."/>
            <person name="Lebot V."/>
            <person name="Ndunguru J."/>
            <person name="Mkamilo G."/>
            <person name="Bart R.S."/>
            <person name="Setter T.L."/>
            <person name="Gleadow R.M."/>
            <person name="Kulakow P."/>
            <person name="Ferguson M.E."/>
            <person name="Rounsley S."/>
            <person name="Rokhsar D.S."/>
        </authorList>
    </citation>
    <scope>NUCLEOTIDE SEQUENCE [LARGE SCALE GENOMIC DNA]</scope>
    <source>
        <strain evidence="12">cv. AM560-2</strain>
    </source>
</reference>
<dbReference type="Gramene" id="Manes.06G100900.1.v8.1">
    <property type="protein sequence ID" value="Manes.06G100900.1.v8.1.CDS.1"/>
    <property type="gene ID" value="Manes.06G100900.v8.1"/>
</dbReference>
<evidence type="ECO:0000256" key="8">
    <source>
        <dbReference type="PROSITE-ProRule" id="PRU00259"/>
    </source>
</evidence>
<dbReference type="SMART" id="SM00185">
    <property type="entry name" value="ARM"/>
    <property type="match status" value="3"/>
</dbReference>
<dbReference type="OrthoDB" id="7537227at2759"/>
<evidence type="ECO:0000313" key="12">
    <source>
        <dbReference type="Proteomes" id="UP000091857"/>
    </source>
</evidence>
<keyword evidence="6" id="KW-0677">Repeat</keyword>
<evidence type="ECO:0000256" key="7">
    <source>
        <dbReference type="ARBA" id="ARBA00022786"/>
    </source>
</evidence>
<dbReference type="AlphaFoldDB" id="A0A2C9VPH6"/>
<feature type="repeat" description="ARM" evidence="8">
    <location>
        <begin position="316"/>
        <end position="353"/>
    </location>
</feature>
<evidence type="ECO:0000259" key="10">
    <source>
        <dbReference type="PROSITE" id="PS51698"/>
    </source>
</evidence>
<keyword evidence="7" id="KW-0833">Ubl conjugation pathway</keyword>
<dbReference type="FunFam" id="3.30.40.10:FF:000565">
    <property type="entry name" value="RING-type E3 ubiquitin transferase"/>
    <property type="match status" value="1"/>
</dbReference>
<dbReference type="SMART" id="SM00504">
    <property type="entry name" value="Ubox"/>
    <property type="match status" value="1"/>
</dbReference>
<dbReference type="GO" id="GO:0061630">
    <property type="term" value="F:ubiquitin protein ligase activity"/>
    <property type="evidence" value="ECO:0007669"/>
    <property type="project" value="UniProtKB-EC"/>
</dbReference>